<feature type="chain" id="PRO_5002533163" evidence="1">
    <location>
        <begin position="24"/>
        <end position="356"/>
    </location>
</feature>
<dbReference type="InterPro" id="IPR052025">
    <property type="entry name" value="Xyloglucanase_GH74"/>
</dbReference>
<dbReference type="Pfam" id="PF25852">
    <property type="entry name" value="DUF6242_C"/>
    <property type="match status" value="1"/>
</dbReference>
<accession>A0A0G0K4J0</accession>
<evidence type="ECO:0000313" key="4">
    <source>
        <dbReference type="Proteomes" id="UP000034022"/>
    </source>
</evidence>
<gene>
    <name evidence="3" type="ORF">US91_C0005G0075</name>
</gene>
<dbReference type="PROSITE" id="PS51257">
    <property type="entry name" value="PROKAR_LIPOPROTEIN"/>
    <property type="match status" value="1"/>
</dbReference>
<dbReference type="Gene3D" id="2.130.10.10">
    <property type="entry name" value="YVTN repeat-like/Quinoprotein amine dehydrogenase"/>
    <property type="match status" value="4"/>
</dbReference>
<name>A0A0G0K4J0_9BACT</name>
<feature type="domain" description="DUF6242" evidence="2">
    <location>
        <begin position="120"/>
        <end position="326"/>
    </location>
</feature>
<protein>
    <submittedName>
        <fullName evidence="3">BNR/Asp-box repeat protein</fullName>
    </submittedName>
</protein>
<dbReference type="GO" id="GO:0010411">
    <property type="term" value="P:xyloglucan metabolic process"/>
    <property type="evidence" value="ECO:0007669"/>
    <property type="project" value="TreeGrafter"/>
</dbReference>
<dbReference type="Proteomes" id="UP000034022">
    <property type="component" value="Unassembled WGS sequence"/>
</dbReference>
<dbReference type="InterPro" id="IPR015943">
    <property type="entry name" value="WD40/YVTN_repeat-like_dom_sf"/>
</dbReference>
<reference evidence="3 4" key="1">
    <citation type="journal article" date="2015" name="Nature">
        <title>rRNA introns, odd ribosomes, and small enigmatic genomes across a large radiation of phyla.</title>
        <authorList>
            <person name="Brown C.T."/>
            <person name="Hug L.A."/>
            <person name="Thomas B.C."/>
            <person name="Sharon I."/>
            <person name="Castelle C.J."/>
            <person name="Singh A."/>
            <person name="Wilkins M.J."/>
            <person name="Williams K.H."/>
            <person name="Banfield J.F."/>
        </authorList>
    </citation>
    <scope>NUCLEOTIDE SEQUENCE [LARGE SCALE GENOMIC DNA]</scope>
</reference>
<evidence type="ECO:0000313" key="3">
    <source>
        <dbReference type="EMBL" id="KKQ70370.1"/>
    </source>
</evidence>
<dbReference type="AlphaFoldDB" id="A0A0G0K4J0"/>
<organism evidence="3 4">
    <name type="scientific">Candidatus Falkowbacteria bacterium GW2011_GWE1_38_31</name>
    <dbReference type="NCBI Taxonomy" id="1618638"/>
    <lineage>
        <taxon>Bacteria</taxon>
        <taxon>Candidatus Falkowiibacteriota</taxon>
    </lineage>
</organism>
<evidence type="ECO:0000259" key="2">
    <source>
        <dbReference type="Pfam" id="PF25852"/>
    </source>
</evidence>
<proteinExistence type="predicted"/>
<evidence type="ECO:0000256" key="1">
    <source>
        <dbReference type="SAM" id="SignalP"/>
    </source>
</evidence>
<dbReference type="InterPro" id="IPR058667">
    <property type="entry name" value="DUF6242_C"/>
</dbReference>
<keyword evidence="1" id="KW-0732">Signal</keyword>
<dbReference type="PANTHER" id="PTHR43739">
    <property type="entry name" value="XYLOGLUCANASE (EUROFUNG)"/>
    <property type="match status" value="1"/>
</dbReference>
<dbReference type="EMBL" id="LBUU01000005">
    <property type="protein sequence ID" value="KKQ70370.1"/>
    <property type="molecule type" value="Genomic_DNA"/>
</dbReference>
<dbReference type="CDD" id="cd15482">
    <property type="entry name" value="Sialidase_non-viral"/>
    <property type="match status" value="1"/>
</dbReference>
<feature type="signal peptide" evidence="1">
    <location>
        <begin position="1"/>
        <end position="23"/>
    </location>
</feature>
<comment type="caution">
    <text evidence="3">The sequence shown here is derived from an EMBL/GenBank/DDBJ whole genome shotgun (WGS) entry which is preliminary data.</text>
</comment>
<sequence>MYKFKLFLLSAFVLLVTTGCININTGGKADTSGIDGGVFRSDNKGALWAQRNAVPTASGKALSLSGTNYSLLAIDPGDHRALYYGAAANGLYYTYDSANTWQKASGLGNITVRAIGIDAQDKCNIFVATGNKLFRSSDCSRSWQQVYVDSEAQALVDTVAVDYFNGNNIYITVVRGDLIKSSDQGKSWQTIYRFNKRVTKLFLDPNDSRRMFAVVDGKEIQQSRDGGANWSKFDVVLKELKLEAGIQEFLLFKGRPELMFIATQKGIVRSNDSGATWTQIELIPPEKNAAVEALAVNPLDEKEIYYIAGNTFYRSVDSGVNWTPGKIATTRIGKKIIIDPVDPRIIYLGVWKVPEK</sequence>
<dbReference type="PANTHER" id="PTHR43739:SF5">
    <property type="entry name" value="EXO-ALPHA-SIALIDASE"/>
    <property type="match status" value="1"/>
</dbReference>
<dbReference type="SUPFAM" id="SSF110296">
    <property type="entry name" value="Oligoxyloglucan reducing end-specific cellobiohydrolase"/>
    <property type="match status" value="2"/>
</dbReference>